<dbReference type="InterPro" id="IPR036271">
    <property type="entry name" value="Tet_transcr_reg_TetR-rel_C_sf"/>
</dbReference>
<dbReference type="PROSITE" id="PS01081">
    <property type="entry name" value="HTH_TETR_1"/>
    <property type="match status" value="1"/>
</dbReference>
<dbReference type="SUPFAM" id="SSF46689">
    <property type="entry name" value="Homeodomain-like"/>
    <property type="match status" value="1"/>
</dbReference>
<feature type="DNA-binding region" description="H-T-H motif" evidence="4">
    <location>
        <begin position="29"/>
        <end position="48"/>
    </location>
</feature>
<dbReference type="InterPro" id="IPR023772">
    <property type="entry name" value="DNA-bd_HTH_TetR-type_CS"/>
</dbReference>
<evidence type="ECO:0000313" key="7">
    <source>
        <dbReference type="Proteomes" id="UP001596083"/>
    </source>
</evidence>
<dbReference type="InterPro" id="IPR050109">
    <property type="entry name" value="HTH-type_TetR-like_transc_reg"/>
</dbReference>
<reference evidence="7" key="1">
    <citation type="journal article" date="2019" name="Int. J. Syst. Evol. Microbiol.">
        <title>The Global Catalogue of Microorganisms (GCM) 10K type strain sequencing project: providing services to taxonomists for standard genome sequencing and annotation.</title>
        <authorList>
            <consortium name="The Broad Institute Genomics Platform"/>
            <consortium name="The Broad Institute Genome Sequencing Center for Infectious Disease"/>
            <person name="Wu L."/>
            <person name="Ma J."/>
        </authorList>
    </citation>
    <scope>NUCLEOTIDE SEQUENCE [LARGE SCALE GENOMIC DNA]</scope>
    <source>
        <strain evidence="7">CGMCC 4.7304</strain>
    </source>
</reference>
<keyword evidence="7" id="KW-1185">Reference proteome</keyword>
<dbReference type="PANTHER" id="PTHR30055">
    <property type="entry name" value="HTH-TYPE TRANSCRIPTIONAL REGULATOR RUTR"/>
    <property type="match status" value="1"/>
</dbReference>
<keyword evidence="2 4" id="KW-0238">DNA-binding</keyword>
<dbReference type="SUPFAM" id="SSF48498">
    <property type="entry name" value="Tetracyclin repressor-like, C-terminal domain"/>
    <property type="match status" value="1"/>
</dbReference>
<dbReference type="InterPro" id="IPR009057">
    <property type="entry name" value="Homeodomain-like_sf"/>
</dbReference>
<evidence type="ECO:0000259" key="5">
    <source>
        <dbReference type="PROSITE" id="PS50977"/>
    </source>
</evidence>
<name>A0ABW0YXY4_9ACTN</name>
<accession>A0ABW0YXY4</accession>
<dbReference type="EMBL" id="JBHSPB010000005">
    <property type="protein sequence ID" value="MFC5720493.1"/>
    <property type="molecule type" value="Genomic_DNA"/>
</dbReference>
<dbReference type="Proteomes" id="UP001596083">
    <property type="component" value="Unassembled WGS sequence"/>
</dbReference>
<organism evidence="6 7">
    <name type="scientific">Streptomyces gamaensis</name>
    <dbReference type="NCBI Taxonomy" id="1763542"/>
    <lineage>
        <taxon>Bacteria</taxon>
        <taxon>Bacillati</taxon>
        <taxon>Actinomycetota</taxon>
        <taxon>Actinomycetes</taxon>
        <taxon>Kitasatosporales</taxon>
        <taxon>Streptomycetaceae</taxon>
        <taxon>Streptomyces</taxon>
    </lineage>
</organism>
<evidence type="ECO:0000256" key="2">
    <source>
        <dbReference type="ARBA" id="ARBA00023125"/>
    </source>
</evidence>
<keyword evidence="3" id="KW-0804">Transcription</keyword>
<dbReference type="Gene3D" id="1.10.357.10">
    <property type="entry name" value="Tetracycline Repressor, domain 2"/>
    <property type="match status" value="1"/>
</dbReference>
<evidence type="ECO:0000256" key="4">
    <source>
        <dbReference type="PROSITE-ProRule" id="PRU00335"/>
    </source>
</evidence>
<dbReference type="Pfam" id="PF00440">
    <property type="entry name" value="TetR_N"/>
    <property type="match status" value="1"/>
</dbReference>
<keyword evidence="1" id="KW-0805">Transcription regulation</keyword>
<dbReference type="RefSeq" id="WP_390315640.1">
    <property type="nucleotide sequence ID" value="NZ_JBHSPB010000005.1"/>
</dbReference>
<dbReference type="PANTHER" id="PTHR30055:SF234">
    <property type="entry name" value="HTH-TYPE TRANSCRIPTIONAL REGULATOR BETI"/>
    <property type="match status" value="1"/>
</dbReference>
<dbReference type="InterPro" id="IPR001647">
    <property type="entry name" value="HTH_TetR"/>
</dbReference>
<dbReference type="PRINTS" id="PR00455">
    <property type="entry name" value="HTHTETR"/>
</dbReference>
<dbReference type="PROSITE" id="PS50977">
    <property type="entry name" value="HTH_TETR_2"/>
    <property type="match status" value="1"/>
</dbReference>
<protein>
    <submittedName>
        <fullName evidence="6">TetR family transcriptional regulator</fullName>
    </submittedName>
</protein>
<feature type="domain" description="HTH tetR-type" evidence="5">
    <location>
        <begin position="6"/>
        <end position="66"/>
    </location>
</feature>
<comment type="caution">
    <text evidence="6">The sequence shown here is derived from an EMBL/GenBank/DDBJ whole genome shotgun (WGS) entry which is preliminary data.</text>
</comment>
<evidence type="ECO:0000256" key="3">
    <source>
        <dbReference type="ARBA" id="ARBA00023163"/>
    </source>
</evidence>
<gene>
    <name evidence="6" type="ORF">ACFP1Z_10005</name>
</gene>
<evidence type="ECO:0000313" key="6">
    <source>
        <dbReference type="EMBL" id="MFC5720493.1"/>
    </source>
</evidence>
<sequence>MQERSERTRRKLVRAGAVMFDRVGYANATLGHIAREAGLTKGALYFHFDSKEQLAEEIQRNGCAMLHTAARELRAAHDSPLQALVDLTHWLAAVLRTDPPLRAALRVSRELRGTQAESADFHQASVAAAWRLLDEARQSGELREYPEHADFFPGEGEAGLPVGHDVACADGCEGARTLLAVVVCGIEALTDLGLPEDELSRRVAVLWDLMLPGLVPDGTEYRWRTTAPAAEAEPLLSLA</sequence>
<evidence type="ECO:0000256" key="1">
    <source>
        <dbReference type="ARBA" id="ARBA00023015"/>
    </source>
</evidence>
<proteinExistence type="predicted"/>